<evidence type="ECO:0000313" key="1">
    <source>
        <dbReference type="EMBL" id="GAU91788.1"/>
    </source>
</evidence>
<comment type="caution">
    <text evidence="1">The sequence shown here is derived from an EMBL/GenBank/DDBJ whole genome shotgun (WGS) entry which is preliminary data.</text>
</comment>
<accession>A0A1D1V016</accession>
<dbReference type="AlphaFoldDB" id="A0A1D1V016"/>
<organism evidence="1 2">
    <name type="scientific">Ramazzottius varieornatus</name>
    <name type="common">Water bear</name>
    <name type="synonym">Tardigrade</name>
    <dbReference type="NCBI Taxonomy" id="947166"/>
    <lineage>
        <taxon>Eukaryota</taxon>
        <taxon>Metazoa</taxon>
        <taxon>Ecdysozoa</taxon>
        <taxon>Tardigrada</taxon>
        <taxon>Eutardigrada</taxon>
        <taxon>Parachela</taxon>
        <taxon>Hypsibioidea</taxon>
        <taxon>Ramazzottiidae</taxon>
        <taxon>Ramazzottius</taxon>
    </lineage>
</organism>
<keyword evidence="2" id="KW-1185">Reference proteome</keyword>
<protein>
    <submittedName>
        <fullName evidence="1">Uncharacterized protein</fullName>
    </submittedName>
</protein>
<dbReference type="EMBL" id="BDGG01000002">
    <property type="protein sequence ID" value="GAU91788.1"/>
    <property type="molecule type" value="Genomic_DNA"/>
</dbReference>
<sequence>MSSFQELPMEGPLRAKPLVRIAQNIQRMQQIVATNDAHYECNKVTVELATVFRDFLRVDYTDVHILDAYGLPSPQPYKASYY</sequence>
<reference evidence="1 2" key="1">
    <citation type="journal article" date="2016" name="Nat. Commun.">
        <title>Extremotolerant tardigrade genome and improved radiotolerance of human cultured cells by tardigrade-unique protein.</title>
        <authorList>
            <person name="Hashimoto T."/>
            <person name="Horikawa D.D."/>
            <person name="Saito Y."/>
            <person name="Kuwahara H."/>
            <person name="Kozuka-Hata H."/>
            <person name="Shin-I T."/>
            <person name="Minakuchi Y."/>
            <person name="Ohishi K."/>
            <person name="Motoyama A."/>
            <person name="Aizu T."/>
            <person name="Enomoto A."/>
            <person name="Kondo K."/>
            <person name="Tanaka S."/>
            <person name="Hara Y."/>
            <person name="Koshikawa S."/>
            <person name="Sagara H."/>
            <person name="Miura T."/>
            <person name="Yokobori S."/>
            <person name="Miyagawa K."/>
            <person name="Suzuki Y."/>
            <person name="Kubo T."/>
            <person name="Oyama M."/>
            <person name="Kohara Y."/>
            <person name="Fujiyama A."/>
            <person name="Arakawa K."/>
            <person name="Katayama T."/>
            <person name="Toyoda A."/>
            <person name="Kunieda T."/>
        </authorList>
    </citation>
    <scope>NUCLEOTIDE SEQUENCE [LARGE SCALE GENOMIC DNA]</scope>
    <source>
        <strain evidence="1 2">YOKOZUNA-1</strain>
    </source>
</reference>
<evidence type="ECO:0000313" key="2">
    <source>
        <dbReference type="Proteomes" id="UP000186922"/>
    </source>
</evidence>
<proteinExistence type="predicted"/>
<name>A0A1D1V016_RAMVA</name>
<dbReference type="Proteomes" id="UP000186922">
    <property type="component" value="Unassembled WGS sequence"/>
</dbReference>
<gene>
    <name evidence="1" type="primary">RvY_03979-1</name>
    <name evidence="1" type="synonym">RvY_03979.1</name>
    <name evidence="1" type="ORF">RvY_03979</name>
</gene>